<feature type="binding site" evidence="9 11">
    <location>
        <begin position="48"/>
        <end position="51"/>
    </location>
    <ligand>
        <name>substrate</name>
    </ligand>
</feature>
<dbReference type="InterPro" id="IPR018214">
    <property type="entry name" value="GluRdtase_CS"/>
</dbReference>
<comment type="miscellaneous">
    <text evidence="9">During catalysis, the active site Cys acts as a nucleophile attacking the alpha-carbonyl group of tRNA-bound glutamate with the formation of a thioester intermediate between enzyme and glutamate, and the concomitant release of tRNA(Glu). The thioester intermediate is finally reduced by direct hydride transfer from NADPH, to form the product GSA.</text>
</comment>
<evidence type="ECO:0000256" key="9">
    <source>
        <dbReference type="HAMAP-Rule" id="MF_00087"/>
    </source>
</evidence>
<reference evidence="20" key="1">
    <citation type="submission" date="2017-09" db="EMBL/GenBank/DDBJ databases">
        <title>Metaegenomics of thermophilic ammonia-oxidizing enrichment culture.</title>
        <authorList>
            <person name="Kato S."/>
            <person name="Suzuki K."/>
        </authorList>
    </citation>
    <scope>NUCLEOTIDE SEQUENCE [LARGE SCALE GENOMIC DNA]</scope>
</reference>
<dbReference type="Gene3D" id="3.30.460.30">
    <property type="entry name" value="Glutamyl-tRNA reductase, N-terminal domain"/>
    <property type="match status" value="1"/>
</dbReference>
<feature type="domain" description="Quinate/shikimate 5-dehydrogenase/glutamyl-tRNA reductase" evidence="17">
    <location>
        <begin position="169"/>
        <end position="304"/>
    </location>
</feature>
<dbReference type="GO" id="GO:0050661">
    <property type="term" value="F:NADP binding"/>
    <property type="evidence" value="ECO:0007669"/>
    <property type="project" value="InterPro"/>
</dbReference>
<dbReference type="Proteomes" id="UP000236173">
    <property type="component" value="Unassembled WGS sequence"/>
</dbReference>
<dbReference type="PROSITE" id="PS00747">
    <property type="entry name" value="GLUTR"/>
    <property type="match status" value="1"/>
</dbReference>
<evidence type="ECO:0000313" key="19">
    <source>
        <dbReference type="EMBL" id="GBC98223.1"/>
    </source>
</evidence>
<dbReference type="EC" id="1.2.1.70" evidence="3 9"/>
<dbReference type="AlphaFoldDB" id="A0A2H5XAK8"/>
<name>A0A2H5XAK8_9BACT</name>
<dbReference type="InterPro" id="IPR015895">
    <property type="entry name" value="4pyrrol_synth_GluRdtase_N"/>
</dbReference>
<keyword evidence="15" id="KW-0175">Coiled coil</keyword>
<keyword evidence="5 9" id="KW-0560">Oxidoreductase</keyword>
<evidence type="ECO:0000259" key="18">
    <source>
        <dbReference type="Pfam" id="PF05201"/>
    </source>
</evidence>
<feature type="domain" description="Tetrapyrrole biosynthesis glutamyl-tRNA reductase dimerisation" evidence="16">
    <location>
        <begin position="318"/>
        <end position="412"/>
    </location>
</feature>
<dbReference type="InterPro" id="IPR036453">
    <property type="entry name" value="GluRdtase_dimer_dom_sf"/>
</dbReference>
<evidence type="ECO:0000256" key="1">
    <source>
        <dbReference type="ARBA" id="ARBA00005059"/>
    </source>
</evidence>
<evidence type="ECO:0000256" key="5">
    <source>
        <dbReference type="ARBA" id="ARBA00023002"/>
    </source>
</evidence>
<keyword evidence="4 9" id="KW-0521">NADP</keyword>
<dbReference type="Pfam" id="PF01488">
    <property type="entry name" value="Shikimate_DH"/>
    <property type="match status" value="1"/>
</dbReference>
<gene>
    <name evidence="9 19" type="primary">hemA</name>
    <name evidence="19" type="ORF">HRbin17_00722</name>
</gene>
<evidence type="ECO:0000256" key="3">
    <source>
        <dbReference type="ARBA" id="ARBA00012970"/>
    </source>
</evidence>
<keyword evidence="6 9" id="KW-0627">Porphyrin biosynthesis</keyword>
<dbReference type="SUPFAM" id="SSF69742">
    <property type="entry name" value="Glutamyl tRNA-reductase catalytic, N-terminal domain"/>
    <property type="match status" value="1"/>
</dbReference>
<dbReference type="FunFam" id="3.40.50.720:FF:000031">
    <property type="entry name" value="Glutamyl-tRNA reductase"/>
    <property type="match status" value="1"/>
</dbReference>
<feature type="binding site" evidence="9 12">
    <location>
        <begin position="187"/>
        <end position="192"/>
    </location>
    <ligand>
        <name>NADP(+)</name>
        <dbReference type="ChEBI" id="CHEBI:58349"/>
    </ligand>
</feature>
<feature type="coiled-coil region" evidence="15">
    <location>
        <begin position="344"/>
        <end position="371"/>
    </location>
</feature>
<dbReference type="GO" id="GO:0019353">
    <property type="term" value="P:protoporphyrinogen IX biosynthetic process from glutamate"/>
    <property type="evidence" value="ECO:0007669"/>
    <property type="project" value="TreeGrafter"/>
</dbReference>
<dbReference type="PANTHER" id="PTHR43013">
    <property type="entry name" value="GLUTAMYL-TRNA REDUCTASE"/>
    <property type="match status" value="1"/>
</dbReference>
<proteinExistence type="inferred from homology"/>
<comment type="caution">
    <text evidence="19">The sequence shown here is derived from an EMBL/GenBank/DDBJ whole genome shotgun (WGS) entry which is preliminary data.</text>
</comment>
<dbReference type="FunFam" id="3.30.460.30:FF:000001">
    <property type="entry name" value="Glutamyl-tRNA reductase"/>
    <property type="match status" value="1"/>
</dbReference>
<dbReference type="Pfam" id="PF05201">
    <property type="entry name" value="GlutR_N"/>
    <property type="match status" value="1"/>
</dbReference>
<organism evidence="19 20">
    <name type="scientific">Candidatus Fervidibacter japonicus</name>
    <dbReference type="NCBI Taxonomy" id="2035412"/>
    <lineage>
        <taxon>Bacteria</taxon>
        <taxon>Candidatus Fervidibacterota</taxon>
        <taxon>Candidatus Fervidibacter</taxon>
    </lineage>
</organism>
<dbReference type="Gene3D" id="3.40.50.720">
    <property type="entry name" value="NAD(P)-binding Rossmann-like Domain"/>
    <property type="match status" value="1"/>
</dbReference>
<dbReference type="GO" id="GO:0008883">
    <property type="term" value="F:glutamyl-tRNA reductase activity"/>
    <property type="evidence" value="ECO:0007669"/>
    <property type="project" value="UniProtKB-UniRule"/>
</dbReference>
<evidence type="ECO:0000256" key="11">
    <source>
        <dbReference type="PIRSR" id="PIRSR000445-2"/>
    </source>
</evidence>
<evidence type="ECO:0000256" key="4">
    <source>
        <dbReference type="ARBA" id="ARBA00022857"/>
    </source>
</evidence>
<comment type="pathway">
    <text evidence="1 9 14">Porphyrin-containing compound metabolism; protoporphyrin-IX biosynthesis; 5-aminolevulinate from L-glutamyl-tRNA(Glu): step 1/2.</text>
</comment>
<dbReference type="InterPro" id="IPR000343">
    <property type="entry name" value="4pyrrol_synth_GluRdtase"/>
</dbReference>
<feature type="active site" description="Nucleophile" evidence="9 10">
    <location>
        <position position="49"/>
    </location>
</feature>
<feature type="site" description="Important for activity" evidence="9 13">
    <location>
        <position position="97"/>
    </location>
</feature>
<dbReference type="PANTHER" id="PTHR43013:SF1">
    <property type="entry name" value="GLUTAMYL-TRNA REDUCTASE"/>
    <property type="match status" value="1"/>
</dbReference>
<dbReference type="SUPFAM" id="SSF69075">
    <property type="entry name" value="Glutamyl tRNA-reductase dimerization domain"/>
    <property type="match status" value="1"/>
</dbReference>
<evidence type="ECO:0000256" key="14">
    <source>
        <dbReference type="RuleBase" id="RU000584"/>
    </source>
</evidence>
<comment type="domain">
    <text evidence="9">Possesses an unusual extended V-shaped dimeric structure with each monomer consisting of three distinct domains arranged along a curved 'spinal' alpha-helix. The N-terminal catalytic domain specifically recognizes the glutamate moiety of the substrate. The second domain is the NADPH-binding domain, and the third C-terminal domain is responsible for dimerization.</text>
</comment>
<evidence type="ECO:0000256" key="15">
    <source>
        <dbReference type="SAM" id="Coils"/>
    </source>
</evidence>
<evidence type="ECO:0000313" key="20">
    <source>
        <dbReference type="Proteomes" id="UP000236173"/>
    </source>
</evidence>
<sequence>MRLLVVGINHKVAPVEVREKVAFADEQLPAAYEHFRRRGAAEVVLLSTCNRSEVYIAVEGPLSERELVAWWTAFFGLPADELAERFYAYRDHEAARHLFRVACGLDSMMLGETQILGQVKGALETAQRFNAVGAYLGELFRRAIKVGKRARTDTAISKGAMSVGGAAVELARRIFADLRTCTVLLIGAGKMGTDTAKALVQAGAKQLLVCNRTLARAQELAQRLSGQVVPFERLNEQLAYADIVVASTAATRFVLTQPMVAEAVRRRRYRPLFLIDIAVPRNIEPTVGDLDSVFLFDIDDLEQVVQEFLEERRKEVPKVEALIESELRHFAVWLGERKAKPLIVQLLQDAQKQTEQAMRELVDELPDLTEAQRNAVAAKMRALAMRLLSRPLNQLKRLAHTDGILEVAHRLFVSDESSPSETKSQAE</sequence>
<comment type="function">
    <text evidence="9">Catalyzes the NADPH-dependent reduction of glutamyl-tRNA(Glu) to glutamate 1-semialdehyde (GSA).</text>
</comment>
<evidence type="ECO:0000256" key="13">
    <source>
        <dbReference type="PIRSR" id="PIRSR000445-4"/>
    </source>
</evidence>
<dbReference type="Pfam" id="PF00745">
    <property type="entry name" value="GlutR_dimer"/>
    <property type="match status" value="1"/>
</dbReference>
<evidence type="ECO:0000259" key="16">
    <source>
        <dbReference type="Pfam" id="PF00745"/>
    </source>
</evidence>
<dbReference type="NCBIfam" id="TIGR01035">
    <property type="entry name" value="hemA"/>
    <property type="match status" value="1"/>
</dbReference>
<comment type="similarity">
    <text evidence="2 9 14">Belongs to the glutamyl-tRNA reductase family.</text>
</comment>
<evidence type="ECO:0000256" key="6">
    <source>
        <dbReference type="ARBA" id="ARBA00023244"/>
    </source>
</evidence>
<dbReference type="PIRSF" id="PIRSF000445">
    <property type="entry name" value="4pyrrol_synth_GluRdtase"/>
    <property type="match status" value="1"/>
</dbReference>
<comment type="subunit">
    <text evidence="9">Homodimer.</text>
</comment>
<evidence type="ECO:0000256" key="12">
    <source>
        <dbReference type="PIRSR" id="PIRSR000445-3"/>
    </source>
</evidence>
<dbReference type="InterPro" id="IPR036291">
    <property type="entry name" value="NAD(P)-bd_dom_sf"/>
</dbReference>
<evidence type="ECO:0000259" key="17">
    <source>
        <dbReference type="Pfam" id="PF01488"/>
    </source>
</evidence>
<dbReference type="UniPathway" id="UPA00251">
    <property type="reaction ID" value="UER00316"/>
</dbReference>
<dbReference type="EMBL" id="BEHT01000007">
    <property type="protein sequence ID" value="GBC98223.1"/>
    <property type="molecule type" value="Genomic_DNA"/>
</dbReference>
<feature type="domain" description="Glutamyl-tRNA reductase N-terminal" evidence="18">
    <location>
        <begin position="6"/>
        <end position="154"/>
    </location>
</feature>
<comment type="catalytic activity">
    <reaction evidence="7 9 14">
        <text>(S)-4-amino-5-oxopentanoate + tRNA(Glu) + NADP(+) = L-glutamyl-tRNA(Glu) + NADPH + H(+)</text>
        <dbReference type="Rhea" id="RHEA:12344"/>
        <dbReference type="Rhea" id="RHEA-COMP:9663"/>
        <dbReference type="Rhea" id="RHEA-COMP:9680"/>
        <dbReference type="ChEBI" id="CHEBI:15378"/>
        <dbReference type="ChEBI" id="CHEBI:57501"/>
        <dbReference type="ChEBI" id="CHEBI:57783"/>
        <dbReference type="ChEBI" id="CHEBI:58349"/>
        <dbReference type="ChEBI" id="CHEBI:78442"/>
        <dbReference type="ChEBI" id="CHEBI:78520"/>
        <dbReference type="EC" id="1.2.1.70"/>
    </reaction>
</comment>
<evidence type="ECO:0000256" key="2">
    <source>
        <dbReference type="ARBA" id="ARBA00005916"/>
    </source>
</evidence>
<dbReference type="CDD" id="cd05213">
    <property type="entry name" value="NAD_bind_Glutamyl_tRNA_reduct"/>
    <property type="match status" value="1"/>
</dbReference>
<evidence type="ECO:0000256" key="10">
    <source>
        <dbReference type="PIRSR" id="PIRSR000445-1"/>
    </source>
</evidence>
<accession>A0A2H5XAK8</accession>
<evidence type="ECO:0000256" key="8">
    <source>
        <dbReference type="ARBA" id="ARBA00068659"/>
    </source>
</evidence>
<dbReference type="InterPro" id="IPR015896">
    <property type="entry name" value="4pyrrol_synth_GluRdtase_dimer"/>
</dbReference>
<dbReference type="SUPFAM" id="SSF51735">
    <property type="entry name" value="NAD(P)-binding Rossmann-fold domains"/>
    <property type="match status" value="1"/>
</dbReference>
<feature type="binding site" evidence="9 11">
    <location>
        <position position="107"/>
    </location>
    <ligand>
        <name>substrate</name>
    </ligand>
</feature>
<protein>
    <recommendedName>
        <fullName evidence="8 9">Glutamyl-tRNA reductase</fullName>
        <shortName evidence="9">GluTR</shortName>
        <ecNumber evidence="3 9">1.2.1.70</ecNumber>
    </recommendedName>
</protein>
<feature type="binding site" evidence="9 11">
    <location>
        <position position="118"/>
    </location>
    <ligand>
        <name>substrate</name>
    </ligand>
</feature>
<dbReference type="HAMAP" id="MF_00087">
    <property type="entry name" value="Glu_tRNA_reductase"/>
    <property type="match status" value="1"/>
</dbReference>
<dbReference type="InterPro" id="IPR006151">
    <property type="entry name" value="Shikm_DH/Glu-tRNA_Rdtase"/>
</dbReference>
<feature type="binding site" evidence="9 11">
    <location>
        <begin position="112"/>
        <end position="114"/>
    </location>
    <ligand>
        <name>substrate</name>
    </ligand>
</feature>
<evidence type="ECO:0000256" key="7">
    <source>
        <dbReference type="ARBA" id="ARBA00047464"/>
    </source>
</evidence>
<dbReference type="InterPro" id="IPR036343">
    <property type="entry name" value="GluRdtase_N_sf"/>
</dbReference>